<feature type="transmembrane region" description="Helical" evidence="1">
    <location>
        <begin position="12"/>
        <end position="29"/>
    </location>
</feature>
<name>A0A7W8A4Q3_9ACTN</name>
<accession>A0A7W8A4Q3</accession>
<dbReference type="Proteomes" id="UP000568380">
    <property type="component" value="Unassembled WGS sequence"/>
</dbReference>
<dbReference type="EMBL" id="JACHIN010000006">
    <property type="protein sequence ID" value="MBB5079537.1"/>
    <property type="molecule type" value="Genomic_DNA"/>
</dbReference>
<keyword evidence="1" id="KW-0812">Transmembrane</keyword>
<sequence length="246" mass="25915">MIGYHLRRAARARYLLALLPAGWLTWIGFRLGGTEVGDEFGPWGLARYWAIVTALLAAGLVPLLGPLWQEERLRAGWRLAAATPSAVSKDRLRVFLAGFLVYAAGIVVCALFVGGRLYGAAAWLPSLLVVTAVGPLLGGYVLLACCYAINSRWGPAPAIGLAIVMGSLDLANVLPAVLSVSGTGDVARLSASWTVTFEEPGFAELPLPTWPFLAARLVAVVGCTALVLLSRRRVLSSSGEEGGSDA</sequence>
<organism evidence="2 3">
    <name type="scientific">Nonomuraea endophytica</name>
    <dbReference type="NCBI Taxonomy" id="714136"/>
    <lineage>
        <taxon>Bacteria</taxon>
        <taxon>Bacillati</taxon>
        <taxon>Actinomycetota</taxon>
        <taxon>Actinomycetes</taxon>
        <taxon>Streptosporangiales</taxon>
        <taxon>Streptosporangiaceae</taxon>
        <taxon>Nonomuraea</taxon>
    </lineage>
</organism>
<keyword evidence="1" id="KW-1133">Transmembrane helix</keyword>
<gene>
    <name evidence="2" type="ORF">HNR40_005023</name>
</gene>
<evidence type="ECO:0000313" key="3">
    <source>
        <dbReference type="Proteomes" id="UP000568380"/>
    </source>
</evidence>
<evidence type="ECO:0000256" key="1">
    <source>
        <dbReference type="SAM" id="Phobius"/>
    </source>
</evidence>
<feature type="transmembrane region" description="Helical" evidence="1">
    <location>
        <begin position="94"/>
        <end position="115"/>
    </location>
</feature>
<feature type="transmembrane region" description="Helical" evidence="1">
    <location>
        <begin position="156"/>
        <end position="178"/>
    </location>
</feature>
<dbReference type="RefSeq" id="WP_184965204.1">
    <property type="nucleotide sequence ID" value="NZ_JACHIN010000006.1"/>
</dbReference>
<proteinExistence type="predicted"/>
<feature type="transmembrane region" description="Helical" evidence="1">
    <location>
        <begin position="127"/>
        <end position="149"/>
    </location>
</feature>
<dbReference type="AlphaFoldDB" id="A0A7W8A4Q3"/>
<reference evidence="2 3" key="1">
    <citation type="submission" date="2020-08" db="EMBL/GenBank/DDBJ databases">
        <title>Genomic Encyclopedia of Type Strains, Phase IV (KMG-IV): sequencing the most valuable type-strain genomes for metagenomic binning, comparative biology and taxonomic classification.</title>
        <authorList>
            <person name="Goeker M."/>
        </authorList>
    </citation>
    <scope>NUCLEOTIDE SEQUENCE [LARGE SCALE GENOMIC DNA]</scope>
    <source>
        <strain evidence="2 3">DSM 45385</strain>
    </source>
</reference>
<keyword evidence="1" id="KW-0472">Membrane</keyword>
<feature type="transmembrane region" description="Helical" evidence="1">
    <location>
        <begin position="49"/>
        <end position="68"/>
    </location>
</feature>
<comment type="caution">
    <text evidence="2">The sequence shown here is derived from an EMBL/GenBank/DDBJ whole genome shotgun (WGS) entry which is preliminary data.</text>
</comment>
<evidence type="ECO:0000313" key="2">
    <source>
        <dbReference type="EMBL" id="MBB5079537.1"/>
    </source>
</evidence>
<feature type="transmembrane region" description="Helical" evidence="1">
    <location>
        <begin position="210"/>
        <end position="229"/>
    </location>
</feature>
<protein>
    <submittedName>
        <fullName evidence="2">Uncharacterized protein</fullName>
    </submittedName>
</protein>
<keyword evidence="3" id="KW-1185">Reference proteome</keyword>